<dbReference type="Gene3D" id="3.30.70.270">
    <property type="match status" value="3"/>
</dbReference>
<evidence type="ECO:0000256" key="1">
    <source>
        <dbReference type="ARBA" id="ARBA00012493"/>
    </source>
</evidence>
<dbReference type="EC" id="2.7.7.49" evidence="1"/>
<dbReference type="AlphaFoldDB" id="A0AA88H8V3"/>
<protein>
    <recommendedName>
        <fullName evidence="1">RNA-directed DNA polymerase</fullName>
        <ecNumber evidence="1">2.7.7.49</ecNumber>
    </recommendedName>
</protein>
<dbReference type="InterPro" id="IPR043128">
    <property type="entry name" value="Rev_trsase/Diguanyl_cyclase"/>
</dbReference>
<dbReference type="InterPro" id="IPR050951">
    <property type="entry name" value="Retrovirus_Pol_polyprotein"/>
</dbReference>
<dbReference type="PANTHER" id="PTHR37984">
    <property type="entry name" value="PROTEIN CBG26694"/>
    <property type="match status" value="1"/>
</dbReference>
<accession>A0AA88H8V3</accession>
<dbReference type="FunFam" id="3.30.70.270:FF:000020">
    <property type="entry name" value="Transposon Tf2-6 polyprotein-like Protein"/>
    <property type="match status" value="1"/>
</dbReference>
<dbReference type="PROSITE" id="PS50878">
    <property type="entry name" value="RT_POL"/>
    <property type="match status" value="1"/>
</dbReference>
<dbReference type="PANTHER" id="PTHR37984:SF5">
    <property type="entry name" value="PROTEIN NYNRIN-LIKE"/>
    <property type="match status" value="1"/>
</dbReference>
<dbReference type="Pfam" id="PF00078">
    <property type="entry name" value="RVT_1"/>
    <property type="match status" value="1"/>
</dbReference>
<dbReference type="SUPFAM" id="SSF56672">
    <property type="entry name" value="DNA/RNA polymerases"/>
    <property type="match status" value="1"/>
</dbReference>
<dbReference type="Gene3D" id="3.10.10.10">
    <property type="entry name" value="HIV Type 1 Reverse Transcriptase, subunit A, domain 1"/>
    <property type="match status" value="1"/>
</dbReference>
<dbReference type="Proteomes" id="UP001187531">
    <property type="component" value="Unassembled WGS sequence"/>
</dbReference>
<comment type="caution">
    <text evidence="3">The sequence shown here is derived from an EMBL/GenBank/DDBJ whole genome shotgun (WGS) entry which is preliminary data.</text>
</comment>
<dbReference type="GO" id="GO:0003964">
    <property type="term" value="F:RNA-directed DNA polymerase activity"/>
    <property type="evidence" value="ECO:0007669"/>
    <property type="project" value="UniProtKB-EC"/>
</dbReference>
<dbReference type="InterPro" id="IPR043502">
    <property type="entry name" value="DNA/RNA_pol_sf"/>
</dbReference>
<reference evidence="3" key="1">
    <citation type="submission" date="2023-07" db="EMBL/GenBank/DDBJ databases">
        <title>Chromosome-level genome assembly of Artemia franciscana.</title>
        <authorList>
            <person name="Jo E."/>
        </authorList>
    </citation>
    <scope>NUCLEOTIDE SEQUENCE</scope>
    <source>
        <tissue evidence="3">Whole body</tissue>
    </source>
</reference>
<evidence type="ECO:0000313" key="3">
    <source>
        <dbReference type="EMBL" id="KAK2707033.1"/>
    </source>
</evidence>
<name>A0AA88H8V3_ARTSF</name>
<sequence>MNEFSELFSENLGKVKRVKAHLNLKSDAKPKFFKARVVPLAIREKVELELNRLVKIGELEKVDYSDWASPLVPVNKPNGSVRICGDFKATVNPSLNPTEYPIPTAEEIFTNLQGGQKFSKLDLNAACLQIELDDESKELATINTPLGLYRYKRLPFGISESGAIFQETLDKILSGIPAAHIVDDLRDFGIRLNPDKCEFFADKVEYFGFVLSAKGIEPNPRKVEAVMNMPRPRNRNELLSFLGMVNYYRKFIPEMATLCYPLNDLLKSDVVWLWLDLLKPTSVTDHKEKSKPTVGPRKYNVGDAVLVRDYANPDRPVWVKGVILKCVTSIIYLVKVNDYVWKRHIDQMPDCTIKDLPIDNDWQTLVKCPSADRDQVARSRVEPRRSNRERKQTQFYGMNYIKEGENAVF</sequence>
<evidence type="ECO:0000313" key="4">
    <source>
        <dbReference type="Proteomes" id="UP001187531"/>
    </source>
</evidence>
<gene>
    <name evidence="3" type="ORF">QYM36_014902</name>
</gene>
<proteinExistence type="predicted"/>
<dbReference type="CDD" id="cd01647">
    <property type="entry name" value="RT_LTR"/>
    <property type="match status" value="1"/>
</dbReference>
<keyword evidence="4" id="KW-1185">Reference proteome</keyword>
<evidence type="ECO:0000259" key="2">
    <source>
        <dbReference type="PROSITE" id="PS50878"/>
    </source>
</evidence>
<organism evidence="3 4">
    <name type="scientific">Artemia franciscana</name>
    <name type="common">Brine shrimp</name>
    <name type="synonym">Artemia sanfranciscana</name>
    <dbReference type="NCBI Taxonomy" id="6661"/>
    <lineage>
        <taxon>Eukaryota</taxon>
        <taxon>Metazoa</taxon>
        <taxon>Ecdysozoa</taxon>
        <taxon>Arthropoda</taxon>
        <taxon>Crustacea</taxon>
        <taxon>Branchiopoda</taxon>
        <taxon>Anostraca</taxon>
        <taxon>Artemiidae</taxon>
        <taxon>Artemia</taxon>
    </lineage>
</organism>
<dbReference type="EMBL" id="JAVRJZ010000019">
    <property type="protein sequence ID" value="KAK2707033.1"/>
    <property type="molecule type" value="Genomic_DNA"/>
</dbReference>
<dbReference type="InterPro" id="IPR000477">
    <property type="entry name" value="RT_dom"/>
</dbReference>
<feature type="domain" description="Reverse transcriptase" evidence="2">
    <location>
        <begin position="55"/>
        <end position="246"/>
    </location>
</feature>